<gene>
    <name evidence="1" type="ORF">PDE001_LOCUS10112</name>
</gene>
<comment type="caution">
    <text evidence="1">The sequence shown here is derived from an EMBL/GenBank/DDBJ whole genome shotgun (WGS) entry which is preliminary data.</text>
</comment>
<accession>A0AAV0V9J3</accession>
<dbReference type="Proteomes" id="UP001162029">
    <property type="component" value="Unassembled WGS sequence"/>
</dbReference>
<keyword evidence="2" id="KW-1185">Reference proteome</keyword>
<protein>
    <submittedName>
        <fullName evidence="1">Uncharacterized protein</fullName>
    </submittedName>
</protein>
<dbReference type="AlphaFoldDB" id="A0AAV0V9J3"/>
<dbReference type="EMBL" id="CANTFM010002232">
    <property type="protein sequence ID" value="CAI5744993.1"/>
    <property type="molecule type" value="Genomic_DNA"/>
</dbReference>
<sequence length="102" mass="11710">MAWRVKVDFVRQLGGTVTTQSLYSKVFTVEGSLPRRRQMLLSLRALTISIVNALSINDIVHLYVLTHSADCTSYTAFLDDSHFTQDLRLRQRVLLAYHLWIG</sequence>
<reference evidence="1" key="1">
    <citation type="submission" date="2022-12" db="EMBL/GenBank/DDBJ databases">
        <authorList>
            <person name="Webb A."/>
        </authorList>
    </citation>
    <scope>NUCLEOTIDE SEQUENCE</scope>
    <source>
        <strain evidence="1">Pd1</strain>
    </source>
</reference>
<evidence type="ECO:0000313" key="1">
    <source>
        <dbReference type="EMBL" id="CAI5744993.1"/>
    </source>
</evidence>
<organism evidence="1 2">
    <name type="scientific">Peronospora destructor</name>
    <dbReference type="NCBI Taxonomy" id="86335"/>
    <lineage>
        <taxon>Eukaryota</taxon>
        <taxon>Sar</taxon>
        <taxon>Stramenopiles</taxon>
        <taxon>Oomycota</taxon>
        <taxon>Peronosporomycetes</taxon>
        <taxon>Peronosporales</taxon>
        <taxon>Peronosporaceae</taxon>
        <taxon>Peronospora</taxon>
    </lineage>
</organism>
<evidence type="ECO:0000313" key="2">
    <source>
        <dbReference type="Proteomes" id="UP001162029"/>
    </source>
</evidence>
<proteinExistence type="predicted"/>
<name>A0AAV0V9J3_9STRA</name>